<feature type="domain" description="Nucleotidyl transferase" evidence="1">
    <location>
        <begin position="50"/>
        <end position="263"/>
    </location>
</feature>
<dbReference type="Pfam" id="PF00483">
    <property type="entry name" value="NTP_transferase"/>
    <property type="match status" value="1"/>
</dbReference>
<dbReference type="Gene3D" id="3.90.550.10">
    <property type="entry name" value="Spore Coat Polysaccharide Biosynthesis Protein SpsA, Chain A"/>
    <property type="match status" value="1"/>
</dbReference>
<proteinExistence type="predicted"/>
<dbReference type="SUPFAM" id="SSF53448">
    <property type="entry name" value="Nucleotide-diphospho-sugar transferases"/>
    <property type="match status" value="1"/>
</dbReference>
<dbReference type="InterPro" id="IPR029044">
    <property type="entry name" value="Nucleotide-diphossugar_trans"/>
</dbReference>
<accession>A0A1F7VCB9</accession>
<gene>
    <name evidence="2" type="ORF">A3I42_04845</name>
</gene>
<dbReference type="EMBL" id="MGER01000067">
    <property type="protein sequence ID" value="OGL87644.1"/>
    <property type="molecule type" value="Genomic_DNA"/>
</dbReference>
<organism evidence="2 3">
    <name type="scientific">Candidatus Uhrbacteria bacterium RIFCSPLOWO2_02_FULL_49_11</name>
    <dbReference type="NCBI Taxonomy" id="1802409"/>
    <lineage>
        <taxon>Bacteria</taxon>
        <taxon>Candidatus Uhriibacteriota</taxon>
    </lineage>
</organism>
<sequence>MDRARLTITLEPHLQQQIDRTIDGARVRNRSHAIELLLEKALGAQHVPFIILAGGKGVPNSNGGIPKALLEVRGEPVFVHTLRQLQRQGLNEVIIVTGKSGGILKKQFGDGAHYAVSLRYIDQLPSSSGTAPAVRAAAAAVGTQTCIVQYGDVFAEIDYNELLSFHRTHRAWATVALTSVEQPAMWGVATMQGSHIIDFTEKPKPHRGSLSHLVNAGIYVLEPEAAQLIPSGSGQLEYALFPRLAQEGRLYGYPFEGEWRDVGCSE</sequence>
<dbReference type="InterPro" id="IPR005835">
    <property type="entry name" value="NTP_transferase_dom"/>
</dbReference>
<dbReference type="InterPro" id="IPR050486">
    <property type="entry name" value="Mannose-1P_guanyltransferase"/>
</dbReference>
<dbReference type="PANTHER" id="PTHR22572">
    <property type="entry name" value="SUGAR-1-PHOSPHATE GUANYL TRANSFERASE"/>
    <property type="match status" value="1"/>
</dbReference>
<dbReference type="CDD" id="cd22231">
    <property type="entry name" value="RHH_NikR_HicB-like"/>
    <property type="match status" value="1"/>
</dbReference>
<evidence type="ECO:0000313" key="2">
    <source>
        <dbReference type="EMBL" id="OGL87644.1"/>
    </source>
</evidence>
<comment type="caution">
    <text evidence="2">The sequence shown here is derived from an EMBL/GenBank/DDBJ whole genome shotgun (WGS) entry which is preliminary data.</text>
</comment>
<dbReference type="Proteomes" id="UP000178264">
    <property type="component" value="Unassembled WGS sequence"/>
</dbReference>
<name>A0A1F7VCB9_9BACT</name>
<dbReference type="CDD" id="cd04181">
    <property type="entry name" value="NTP_transferase"/>
    <property type="match status" value="1"/>
</dbReference>
<reference evidence="2 3" key="1">
    <citation type="journal article" date="2016" name="Nat. Commun.">
        <title>Thousands of microbial genomes shed light on interconnected biogeochemical processes in an aquifer system.</title>
        <authorList>
            <person name="Anantharaman K."/>
            <person name="Brown C.T."/>
            <person name="Hug L.A."/>
            <person name="Sharon I."/>
            <person name="Castelle C.J."/>
            <person name="Probst A.J."/>
            <person name="Thomas B.C."/>
            <person name="Singh A."/>
            <person name="Wilkins M.J."/>
            <person name="Karaoz U."/>
            <person name="Brodie E.L."/>
            <person name="Williams K.H."/>
            <person name="Hubbard S.S."/>
            <person name="Banfield J.F."/>
        </authorList>
    </citation>
    <scope>NUCLEOTIDE SEQUENCE [LARGE SCALE GENOMIC DNA]</scope>
</reference>
<dbReference type="AlphaFoldDB" id="A0A1F7VCB9"/>
<protein>
    <recommendedName>
        <fullName evidence="1">Nucleotidyl transferase domain-containing protein</fullName>
    </recommendedName>
</protein>
<evidence type="ECO:0000313" key="3">
    <source>
        <dbReference type="Proteomes" id="UP000178264"/>
    </source>
</evidence>
<evidence type="ECO:0000259" key="1">
    <source>
        <dbReference type="Pfam" id="PF00483"/>
    </source>
</evidence>